<dbReference type="OrthoDB" id="5865975at2759"/>
<organism evidence="1 2">
    <name type="scientific">Steinernema carpocapsae</name>
    <name type="common">Entomopathogenic nematode</name>
    <dbReference type="NCBI Taxonomy" id="34508"/>
    <lineage>
        <taxon>Eukaryota</taxon>
        <taxon>Metazoa</taxon>
        <taxon>Ecdysozoa</taxon>
        <taxon>Nematoda</taxon>
        <taxon>Chromadorea</taxon>
        <taxon>Rhabditida</taxon>
        <taxon>Tylenchina</taxon>
        <taxon>Panagrolaimomorpha</taxon>
        <taxon>Strongyloidoidea</taxon>
        <taxon>Steinernematidae</taxon>
        <taxon>Steinernema</taxon>
    </lineage>
</organism>
<gene>
    <name evidence="1" type="ORF">L596_013104</name>
</gene>
<dbReference type="EMBL" id="AZBU02000003">
    <property type="protein sequence ID" value="TKR88937.1"/>
    <property type="molecule type" value="Genomic_DNA"/>
</dbReference>
<dbReference type="Proteomes" id="UP000298663">
    <property type="component" value="Unassembled WGS sequence"/>
</dbReference>
<reference evidence="1 2" key="2">
    <citation type="journal article" date="2019" name="G3 (Bethesda)">
        <title>Hybrid Assembly of the Genome of the Entomopathogenic Nematode Steinernema carpocapsae Identifies the X-Chromosome.</title>
        <authorList>
            <person name="Serra L."/>
            <person name="Macchietto M."/>
            <person name="Macias-Munoz A."/>
            <person name="McGill C.J."/>
            <person name="Rodriguez I.M."/>
            <person name="Rodriguez B."/>
            <person name="Murad R."/>
            <person name="Mortazavi A."/>
        </authorList>
    </citation>
    <scope>NUCLEOTIDE SEQUENCE [LARGE SCALE GENOMIC DNA]</scope>
    <source>
        <strain evidence="1 2">ALL</strain>
    </source>
</reference>
<dbReference type="AlphaFoldDB" id="A0A4U5NZ41"/>
<evidence type="ECO:0000313" key="2">
    <source>
        <dbReference type="Proteomes" id="UP000298663"/>
    </source>
</evidence>
<name>A0A4U5NZ41_STECR</name>
<keyword evidence="2" id="KW-1185">Reference proteome</keyword>
<evidence type="ECO:0000313" key="1">
    <source>
        <dbReference type="EMBL" id="TKR88937.1"/>
    </source>
</evidence>
<protein>
    <submittedName>
        <fullName evidence="1">Uncharacterized protein</fullName>
    </submittedName>
</protein>
<accession>A0A4U5NZ41</accession>
<reference evidence="1 2" key="1">
    <citation type="journal article" date="2015" name="Genome Biol.">
        <title>Comparative genomics of Steinernema reveals deeply conserved gene regulatory networks.</title>
        <authorList>
            <person name="Dillman A.R."/>
            <person name="Macchietto M."/>
            <person name="Porter C.F."/>
            <person name="Rogers A."/>
            <person name="Williams B."/>
            <person name="Antoshechkin I."/>
            <person name="Lee M.M."/>
            <person name="Goodwin Z."/>
            <person name="Lu X."/>
            <person name="Lewis E.E."/>
            <person name="Goodrich-Blair H."/>
            <person name="Stock S.P."/>
            <person name="Adams B.J."/>
            <person name="Sternberg P.W."/>
            <person name="Mortazavi A."/>
        </authorList>
    </citation>
    <scope>NUCLEOTIDE SEQUENCE [LARGE SCALE GENOMIC DNA]</scope>
    <source>
        <strain evidence="1 2">ALL</strain>
    </source>
</reference>
<proteinExistence type="predicted"/>
<comment type="caution">
    <text evidence="1">The sequence shown here is derived from an EMBL/GenBank/DDBJ whole genome shotgun (WGS) entry which is preliminary data.</text>
</comment>
<sequence length="91" mass="10605">MNRTVKELLTQSIINVASWNVDLPLILMSIRSRVTRATEFRAFELLTGLKMRWPEDVAMKRKVYGSLNYGEVSEMLLDERSMISQRVETLK</sequence>